<dbReference type="AlphaFoldDB" id="A0A1Q4NVX2"/>
<dbReference type="PANTHER" id="PTHR37943">
    <property type="entry name" value="PROTEIN VES"/>
    <property type="match status" value="1"/>
</dbReference>
<organism evidence="1 2">
    <name type="scientific">Serratia marcescens</name>
    <dbReference type="NCBI Taxonomy" id="615"/>
    <lineage>
        <taxon>Bacteria</taxon>
        <taxon>Pseudomonadati</taxon>
        <taxon>Pseudomonadota</taxon>
        <taxon>Gammaproteobacteria</taxon>
        <taxon>Enterobacterales</taxon>
        <taxon>Yersiniaceae</taxon>
        <taxon>Serratia</taxon>
    </lineage>
</organism>
<dbReference type="OrthoDB" id="9800082at2"/>
<dbReference type="InterPro" id="IPR014710">
    <property type="entry name" value="RmlC-like_jellyroll"/>
</dbReference>
<dbReference type="Proteomes" id="UP000185770">
    <property type="component" value="Unassembled WGS sequence"/>
</dbReference>
<name>A0A1Q4NVX2_SERMA</name>
<dbReference type="RefSeq" id="WP_073534004.1">
    <property type="nucleotide sequence ID" value="NZ_MJAO01000024.1"/>
</dbReference>
<dbReference type="Gene3D" id="2.60.120.10">
    <property type="entry name" value="Jelly Rolls"/>
    <property type="match status" value="1"/>
</dbReference>
<accession>A0A1Q4NVX2</accession>
<sequence>MSLTHFSFAALPVSPWRNGGGETREIVSWPPGAQDFDWRASIATIAQDGPFSAFAGIDRSITLLEGDGVRLFSAGRIDHQLACVGEPFAFSGDVALEATLLGGASQDFNIMTRRGRQAAKVRRVTAATALPPGHAGVLYVLSGVWSLPGGGELRAREGVWWAAPAAGGEVMPLTADGVILWADITAGGERQ</sequence>
<proteinExistence type="predicted"/>
<dbReference type="PANTHER" id="PTHR37943:SF1">
    <property type="entry name" value="PROTEIN VES"/>
    <property type="match status" value="1"/>
</dbReference>
<reference evidence="1 2" key="1">
    <citation type="submission" date="2016-09" db="EMBL/GenBank/DDBJ databases">
        <title>Serratia marcescens MSU-97 and epiphytic antimycotic-producing bacteria.</title>
        <authorList>
            <person name="Matilla M.A."/>
        </authorList>
    </citation>
    <scope>NUCLEOTIDE SEQUENCE [LARGE SCALE GENOMIC DNA]</scope>
    <source>
        <strain evidence="1 2">MSU-97</strain>
    </source>
</reference>
<dbReference type="CDD" id="cd20293">
    <property type="entry name" value="cupin_HutD_N"/>
    <property type="match status" value="1"/>
</dbReference>
<evidence type="ECO:0000313" key="2">
    <source>
        <dbReference type="Proteomes" id="UP000185770"/>
    </source>
</evidence>
<dbReference type="Pfam" id="PF05962">
    <property type="entry name" value="HutD"/>
    <property type="match status" value="1"/>
</dbReference>
<dbReference type="SUPFAM" id="SSF51182">
    <property type="entry name" value="RmlC-like cupins"/>
    <property type="match status" value="1"/>
</dbReference>
<evidence type="ECO:0000313" key="1">
    <source>
        <dbReference type="EMBL" id="OKB65026.1"/>
    </source>
</evidence>
<dbReference type="InterPro" id="IPR010282">
    <property type="entry name" value="Uncharacterised_HutD/Ves"/>
</dbReference>
<dbReference type="EMBL" id="MJAO01000024">
    <property type="protein sequence ID" value="OKB65026.1"/>
    <property type="molecule type" value="Genomic_DNA"/>
</dbReference>
<comment type="caution">
    <text evidence="1">The sequence shown here is derived from an EMBL/GenBank/DDBJ whole genome shotgun (WGS) entry which is preliminary data.</text>
</comment>
<protein>
    <submittedName>
        <fullName evidence="1">HutD family protein</fullName>
    </submittedName>
</protein>
<gene>
    <name evidence="1" type="ORF">BHU62_19905</name>
</gene>
<dbReference type="InterPro" id="IPR011051">
    <property type="entry name" value="RmlC_Cupin_sf"/>
</dbReference>